<proteinExistence type="predicted"/>
<evidence type="ECO:0000313" key="1">
    <source>
        <dbReference type="EMBL" id="MDG4985252.1"/>
    </source>
</evidence>
<dbReference type="EMBL" id="JAOWLY010000050">
    <property type="protein sequence ID" value="MDG4985252.1"/>
    <property type="molecule type" value="Genomic_DNA"/>
</dbReference>
<accession>A0A9X4S6V6</accession>
<name>A0A9X4S6V6_9LACT</name>
<reference evidence="1" key="2">
    <citation type="journal article" date="2023" name="Food Microbiol.">
        <title>Evaluation of the fermentation potential of lactic acid bacteria isolated from herbs, fruits and vegetables as starter cultures in nut-based milk alternatives.</title>
        <authorList>
            <person name="Huang W."/>
            <person name="Dong A."/>
            <person name="Pham H.T."/>
            <person name="Zhou C."/>
            <person name="Huo Z."/>
            <person name="Watjen A.P."/>
            <person name="Prakash S."/>
            <person name="Bang-Berthelsen C.H."/>
            <person name="Turner M.S."/>
        </authorList>
    </citation>
    <scope>NUCLEOTIDE SEQUENCE</scope>
    <source>
        <strain evidence="1">3</strain>
    </source>
</reference>
<dbReference type="AlphaFoldDB" id="A0A9X4S6V6"/>
<dbReference type="Gene3D" id="3.40.50.720">
    <property type="entry name" value="NAD(P)-binding Rossmann-like Domain"/>
    <property type="match status" value="1"/>
</dbReference>
<organism evidence="1 2">
    <name type="scientific">Lactococcus lactis</name>
    <dbReference type="NCBI Taxonomy" id="1358"/>
    <lineage>
        <taxon>Bacteria</taxon>
        <taxon>Bacillati</taxon>
        <taxon>Bacillota</taxon>
        <taxon>Bacilli</taxon>
        <taxon>Lactobacillales</taxon>
        <taxon>Streptococcaceae</taxon>
        <taxon>Lactococcus</taxon>
    </lineage>
</organism>
<reference evidence="1" key="1">
    <citation type="submission" date="2022-10" db="EMBL/GenBank/DDBJ databases">
        <authorList>
            <person name="Turner M.S."/>
            <person name="Huang W."/>
        </authorList>
    </citation>
    <scope>NUCLEOTIDE SEQUENCE</scope>
    <source>
        <strain evidence="1">3</strain>
    </source>
</reference>
<evidence type="ECO:0000313" key="2">
    <source>
        <dbReference type="Proteomes" id="UP001152614"/>
    </source>
</evidence>
<gene>
    <name evidence="1" type="ORF">OGZ51_14045</name>
</gene>
<feature type="non-terminal residue" evidence="1">
    <location>
        <position position="52"/>
    </location>
</feature>
<dbReference type="SUPFAM" id="SSF52283">
    <property type="entry name" value="Formate/glycerate dehydrogenase catalytic domain-like"/>
    <property type="match status" value="1"/>
</dbReference>
<sequence length="52" mass="5969">MKIGLVKANFPGERRVPLLPKDIKDFKNEILVEEGFGKFLDIDDQDYIDKGC</sequence>
<comment type="caution">
    <text evidence="1">The sequence shown here is derived from an EMBL/GenBank/DDBJ whole genome shotgun (WGS) entry which is preliminary data.</text>
</comment>
<protein>
    <submittedName>
        <fullName evidence="1">N(5)-(Carboxyethyl)ornithine synthase</fullName>
    </submittedName>
</protein>
<dbReference type="Proteomes" id="UP001152614">
    <property type="component" value="Unassembled WGS sequence"/>
</dbReference>